<feature type="domain" description="High potential iron-sulfur proteins family profile" evidence="9">
    <location>
        <begin position="49"/>
        <end position="111"/>
    </location>
</feature>
<dbReference type="SUPFAM" id="SSF57652">
    <property type="entry name" value="HIPIP (high potential iron protein)"/>
    <property type="match status" value="1"/>
</dbReference>
<evidence type="ECO:0000313" key="10">
    <source>
        <dbReference type="EMBL" id="KVW97096.1"/>
    </source>
</evidence>
<evidence type="ECO:0000256" key="7">
    <source>
        <dbReference type="SAM" id="MobiDB-lite"/>
    </source>
</evidence>
<dbReference type="Proteomes" id="UP000064243">
    <property type="component" value="Unassembled WGS sequence"/>
</dbReference>
<evidence type="ECO:0000259" key="9">
    <source>
        <dbReference type="PROSITE" id="PS51373"/>
    </source>
</evidence>
<dbReference type="InterPro" id="IPR000170">
    <property type="entry name" value="High_potential_FeS_prot"/>
</dbReference>
<feature type="chain" id="PRO_5007161835" description="High potential iron-sulfur proteins family profile domain-containing protein" evidence="8">
    <location>
        <begin position="27"/>
        <end position="111"/>
    </location>
</feature>
<sequence>MPPRRVVLRGALAVGCGLLLPAALFGCDSKKGENATGAAPAPTDSPATSPDAAAPAEPVKASQASVQYQAQPKGDQKCDGCLHFIAESNTCKVVEGQISPDGWCILWVPKA</sequence>
<feature type="signal peptide" evidence="8">
    <location>
        <begin position="1"/>
        <end position="26"/>
    </location>
</feature>
<evidence type="ECO:0000256" key="2">
    <source>
        <dbReference type="ARBA" id="ARBA00022485"/>
    </source>
</evidence>
<feature type="region of interest" description="Disordered" evidence="7">
    <location>
        <begin position="33"/>
        <end position="63"/>
    </location>
</feature>
<dbReference type="PROSITE" id="PS51257">
    <property type="entry name" value="PROKAR_LIPOPROTEIN"/>
    <property type="match status" value="1"/>
</dbReference>
<protein>
    <recommendedName>
        <fullName evidence="9">High potential iron-sulfur proteins family profile domain-containing protein</fullName>
    </recommendedName>
</protein>
<keyword evidence="11" id="KW-1185">Reference proteome</keyword>
<keyword evidence="3" id="KW-0479">Metal-binding</keyword>
<evidence type="ECO:0000313" key="11">
    <source>
        <dbReference type="Proteomes" id="UP000064243"/>
    </source>
</evidence>
<gene>
    <name evidence="10" type="ORF">ABW22_05880</name>
</gene>
<proteinExistence type="predicted"/>
<dbReference type="PROSITE" id="PS51373">
    <property type="entry name" value="HIPIP"/>
    <property type="match status" value="1"/>
</dbReference>
<accession>A0A119CWS6</accession>
<keyword evidence="5" id="KW-0408">Iron</keyword>
<keyword evidence="6" id="KW-0411">Iron-sulfur</keyword>
<dbReference type="Gene3D" id="4.10.490.10">
    <property type="entry name" value="High potential iron-sulphur protein"/>
    <property type="match status" value="1"/>
</dbReference>
<reference evidence="10 11" key="1">
    <citation type="journal article" date="2015" name="Appl. Environ. Microbiol.">
        <title>Aerobic and Anaerobic Thiosulfate Oxidation by a Cold-Adapted, Subglacial Chemoautotroph.</title>
        <authorList>
            <person name="Harrold Z.R."/>
            <person name="Skidmore M.L."/>
            <person name="Hamilton T.L."/>
            <person name="Desch L."/>
            <person name="Amada K."/>
            <person name="van Gelder W."/>
            <person name="Glover K."/>
            <person name="Roden E.E."/>
            <person name="Boyd E.S."/>
        </authorList>
    </citation>
    <scope>NUCLEOTIDE SEQUENCE [LARGE SCALE GENOMIC DNA]</scope>
    <source>
        <strain evidence="10 11">RG</strain>
    </source>
</reference>
<dbReference type="GO" id="GO:0046872">
    <property type="term" value="F:metal ion binding"/>
    <property type="evidence" value="ECO:0007669"/>
    <property type="project" value="UniProtKB-KW"/>
</dbReference>
<evidence type="ECO:0000256" key="3">
    <source>
        <dbReference type="ARBA" id="ARBA00022723"/>
    </source>
</evidence>
<evidence type="ECO:0000256" key="6">
    <source>
        <dbReference type="ARBA" id="ARBA00023014"/>
    </source>
</evidence>
<feature type="compositionally biased region" description="Low complexity" evidence="7">
    <location>
        <begin position="38"/>
        <end position="56"/>
    </location>
</feature>
<evidence type="ECO:0000256" key="8">
    <source>
        <dbReference type="SAM" id="SignalP"/>
    </source>
</evidence>
<keyword evidence="4" id="KW-0249">Electron transport</keyword>
<dbReference type="GO" id="GO:0051539">
    <property type="term" value="F:4 iron, 4 sulfur cluster binding"/>
    <property type="evidence" value="ECO:0007669"/>
    <property type="project" value="UniProtKB-KW"/>
</dbReference>
<organism evidence="10 11">
    <name type="scientific">Thiobacillus denitrificans</name>
    <dbReference type="NCBI Taxonomy" id="36861"/>
    <lineage>
        <taxon>Bacteria</taxon>
        <taxon>Pseudomonadati</taxon>
        <taxon>Pseudomonadota</taxon>
        <taxon>Betaproteobacteria</taxon>
        <taxon>Nitrosomonadales</taxon>
        <taxon>Thiobacillaceae</taxon>
        <taxon>Thiobacillus</taxon>
    </lineage>
</organism>
<keyword evidence="1" id="KW-0813">Transport</keyword>
<dbReference type="PATRIC" id="fig|36861.3.peg.637"/>
<evidence type="ECO:0000256" key="1">
    <source>
        <dbReference type="ARBA" id="ARBA00022448"/>
    </source>
</evidence>
<evidence type="ECO:0000256" key="4">
    <source>
        <dbReference type="ARBA" id="ARBA00022982"/>
    </source>
</evidence>
<evidence type="ECO:0000256" key="5">
    <source>
        <dbReference type="ARBA" id="ARBA00023004"/>
    </source>
</evidence>
<keyword evidence="2" id="KW-0004">4Fe-4S</keyword>
<dbReference type="EMBL" id="LDUG01000018">
    <property type="protein sequence ID" value="KVW97096.1"/>
    <property type="molecule type" value="Genomic_DNA"/>
</dbReference>
<dbReference type="GO" id="GO:0009055">
    <property type="term" value="F:electron transfer activity"/>
    <property type="evidence" value="ECO:0007669"/>
    <property type="project" value="InterPro"/>
</dbReference>
<keyword evidence="8" id="KW-0732">Signal</keyword>
<dbReference type="InterPro" id="IPR036369">
    <property type="entry name" value="HIPIP_sf"/>
</dbReference>
<dbReference type="AlphaFoldDB" id="A0A119CWS6"/>
<comment type="caution">
    <text evidence="10">The sequence shown here is derived from an EMBL/GenBank/DDBJ whole genome shotgun (WGS) entry which is preliminary data.</text>
</comment>
<dbReference type="GO" id="GO:0019646">
    <property type="term" value="P:aerobic electron transport chain"/>
    <property type="evidence" value="ECO:0007669"/>
    <property type="project" value="InterPro"/>
</dbReference>
<name>A0A119CWS6_THIDE</name>